<dbReference type="Proteomes" id="UP000095287">
    <property type="component" value="Unplaced"/>
</dbReference>
<proteinExistence type="predicted"/>
<dbReference type="AlphaFoldDB" id="A0A1I7YRD9"/>
<evidence type="ECO:0000313" key="1">
    <source>
        <dbReference type="Proteomes" id="UP000095287"/>
    </source>
</evidence>
<dbReference type="WBParaSite" id="L893_g19056.t1">
    <property type="protein sequence ID" value="L893_g19056.t1"/>
    <property type="gene ID" value="L893_g19056"/>
</dbReference>
<accession>A0A1I7YRD9</accession>
<evidence type="ECO:0000313" key="2">
    <source>
        <dbReference type="WBParaSite" id="L893_g19056.t1"/>
    </source>
</evidence>
<organism evidence="1 2">
    <name type="scientific">Steinernema glaseri</name>
    <dbReference type="NCBI Taxonomy" id="37863"/>
    <lineage>
        <taxon>Eukaryota</taxon>
        <taxon>Metazoa</taxon>
        <taxon>Ecdysozoa</taxon>
        <taxon>Nematoda</taxon>
        <taxon>Chromadorea</taxon>
        <taxon>Rhabditida</taxon>
        <taxon>Tylenchina</taxon>
        <taxon>Panagrolaimomorpha</taxon>
        <taxon>Strongyloidoidea</taxon>
        <taxon>Steinernematidae</taxon>
        <taxon>Steinernema</taxon>
    </lineage>
</organism>
<sequence>MTHNPIVNHHLMLRGSVNAEGKPSRYPNSSFNAKKEVKDPLIDDVLTLALKSMIPHPQIRLLWLDYG</sequence>
<keyword evidence="1" id="KW-1185">Reference proteome</keyword>
<name>A0A1I7YRD9_9BILA</name>
<reference evidence="2" key="1">
    <citation type="submission" date="2016-11" db="UniProtKB">
        <authorList>
            <consortium name="WormBaseParasite"/>
        </authorList>
    </citation>
    <scope>IDENTIFICATION</scope>
</reference>
<protein>
    <submittedName>
        <fullName evidence="2">Transposase</fullName>
    </submittedName>
</protein>